<organism evidence="2">
    <name type="scientific">Pseudo-nitzschia australis</name>
    <dbReference type="NCBI Taxonomy" id="44445"/>
    <lineage>
        <taxon>Eukaryota</taxon>
        <taxon>Sar</taxon>
        <taxon>Stramenopiles</taxon>
        <taxon>Ochrophyta</taxon>
        <taxon>Bacillariophyta</taxon>
        <taxon>Bacillariophyceae</taxon>
        <taxon>Bacillariophycidae</taxon>
        <taxon>Bacillariales</taxon>
        <taxon>Bacillariaceae</taxon>
        <taxon>Pseudo-nitzschia</taxon>
    </lineage>
</organism>
<sequence length="391" mass="44683">MVAAGHRKIPRGTNPDNFINTSDHNRKRNKQRNNKNKNMKTEHSRRNGQGKRRNLIEAVVFSADDFSPRHPQLVCGGLPCVDYCASDLDAAPFDDANDSTNTNTNGMFGIRRKRMISYENTDDLTRKLDAFFHRKGSLDAAREIRNPVVEDNFNLRGHDSIIVDECEFEYEYEYEYDTASTRSTCPSTSPSSARGECYYPSCSYSYTNEQQGNRIHSSARAAPNNSSRPSITTTRPFELQRSNRDNRDDDDDDGSLPDFLKGVEFKKSCRRQRGKKLEVIALPFSPPQQPVVTSFPSSSPFAFHSNVNSNSNDVSFARNFGCSSARRNTNVVTDRQSGIEIAMEGTRVDRLRLEKGFGQNNNHKRHRCCLRRLGRGTKKWWKKLCTIRRRR</sequence>
<feature type="region of interest" description="Disordered" evidence="1">
    <location>
        <begin position="213"/>
        <end position="257"/>
    </location>
</feature>
<accession>A0A7S4ATJ6</accession>
<protein>
    <submittedName>
        <fullName evidence="2">Uncharacterized protein</fullName>
    </submittedName>
</protein>
<gene>
    <name evidence="2" type="ORF">PAUS00366_LOCUS18420</name>
</gene>
<feature type="compositionally biased region" description="Low complexity" evidence="1">
    <location>
        <begin position="218"/>
        <end position="230"/>
    </location>
</feature>
<feature type="region of interest" description="Disordered" evidence="1">
    <location>
        <begin position="1"/>
        <end position="53"/>
    </location>
</feature>
<evidence type="ECO:0000313" key="2">
    <source>
        <dbReference type="EMBL" id="CAE0725663.1"/>
    </source>
</evidence>
<proteinExistence type="predicted"/>
<reference evidence="2" key="1">
    <citation type="submission" date="2021-01" db="EMBL/GenBank/DDBJ databases">
        <authorList>
            <person name="Corre E."/>
            <person name="Pelletier E."/>
            <person name="Niang G."/>
            <person name="Scheremetjew M."/>
            <person name="Finn R."/>
            <person name="Kale V."/>
            <person name="Holt S."/>
            <person name="Cochrane G."/>
            <person name="Meng A."/>
            <person name="Brown T."/>
            <person name="Cohen L."/>
        </authorList>
    </citation>
    <scope>NUCLEOTIDE SEQUENCE</scope>
    <source>
        <strain evidence="2">10249 10 AB</strain>
    </source>
</reference>
<name>A0A7S4ATJ6_9STRA</name>
<evidence type="ECO:0000256" key="1">
    <source>
        <dbReference type="SAM" id="MobiDB-lite"/>
    </source>
</evidence>
<dbReference type="EMBL" id="HBIX01027145">
    <property type="protein sequence ID" value="CAE0725663.1"/>
    <property type="molecule type" value="Transcribed_RNA"/>
</dbReference>
<dbReference type="AlphaFoldDB" id="A0A7S4ATJ6"/>
<feature type="compositionally biased region" description="Basic residues" evidence="1">
    <location>
        <begin position="25"/>
        <end position="38"/>
    </location>
</feature>
<feature type="compositionally biased region" description="Basic residues" evidence="1">
    <location>
        <begin position="1"/>
        <end position="10"/>
    </location>
</feature>